<evidence type="ECO:0000313" key="2">
    <source>
        <dbReference type="EMBL" id="NMN99258.1"/>
    </source>
</evidence>
<dbReference type="EMBL" id="VCQU01000016">
    <property type="protein sequence ID" value="NMN99258.1"/>
    <property type="molecule type" value="Genomic_DNA"/>
</dbReference>
<reference evidence="2 3" key="2">
    <citation type="submission" date="2020-06" db="EMBL/GenBank/DDBJ databases">
        <title>Antribacter stalactiti gen. nov., sp. nov., a new member of the family Nacardiaceae isolated from a cave.</title>
        <authorList>
            <person name="Kim I.S."/>
        </authorList>
    </citation>
    <scope>NUCLEOTIDE SEQUENCE [LARGE SCALE GENOMIC DNA]</scope>
    <source>
        <strain evidence="2 3">YC2-7</strain>
    </source>
</reference>
<protein>
    <submittedName>
        <fullName evidence="2">Uncharacterized protein</fullName>
    </submittedName>
</protein>
<reference evidence="2 3" key="1">
    <citation type="submission" date="2019-05" db="EMBL/GenBank/DDBJ databases">
        <authorList>
            <person name="Lee S.D."/>
        </authorList>
    </citation>
    <scope>NUCLEOTIDE SEQUENCE [LARGE SCALE GENOMIC DNA]</scope>
    <source>
        <strain evidence="2 3">YC2-7</strain>
    </source>
</reference>
<feature type="region of interest" description="Disordered" evidence="1">
    <location>
        <begin position="1"/>
        <end position="21"/>
    </location>
</feature>
<sequence length="65" mass="7113">MSTPMPRPGQHIPGPSPTVEPQHIHAEVDGLLARLDRDEAIPHQARILEQAHDVLVRALAAVDKI</sequence>
<dbReference type="AlphaFoldDB" id="A0A848KMT8"/>
<dbReference type="RefSeq" id="WP_169594371.1">
    <property type="nucleotide sequence ID" value="NZ_VCQU01000016.1"/>
</dbReference>
<gene>
    <name evidence="2" type="ORF">FGL95_29985</name>
</gene>
<comment type="caution">
    <text evidence="2">The sequence shown here is derived from an EMBL/GenBank/DDBJ whole genome shotgun (WGS) entry which is preliminary data.</text>
</comment>
<proteinExistence type="predicted"/>
<organism evidence="2 3">
    <name type="scientific">Antrihabitans stalactiti</name>
    <dbReference type="NCBI Taxonomy" id="2584121"/>
    <lineage>
        <taxon>Bacteria</taxon>
        <taxon>Bacillati</taxon>
        <taxon>Actinomycetota</taxon>
        <taxon>Actinomycetes</taxon>
        <taxon>Mycobacteriales</taxon>
        <taxon>Nocardiaceae</taxon>
        <taxon>Antrihabitans</taxon>
    </lineage>
</organism>
<name>A0A848KMT8_9NOCA</name>
<evidence type="ECO:0000256" key="1">
    <source>
        <dbReference type="SAM" id="MobiDB-lite"/>
    </source>
</evidence>
<dbReference type="Proteomes" id="UP000535543">
    <property type="component" value="Unassembled WGS sequence"/>
</dbReference>
<keyword evidence="3" id="KW-1185">Reference proteome</keyword>
<evidence type="ECO:0000313" key="3">
    <source>
        <dbReference type="Proteomes" id="UP000535543"/>
    </source>
</evidence>
<accession>A0A848KMT8</accession>